<dbReference type="InterPro" id="IPR011990">
    <property type="entry name" value="TPR-like_helical_dom_sf"/>
</dbReference>
<sequence>MGTTKLTQALLKNTKNPKLAWQLFKRIQSSPSNPCFLSSVPTIARILIRSKMLPEIDHLHLLLLSSQPQEKSLPSLISLVNLLAKSGFFDKAFSQFQSIRKIVVYNTLISSFCEEGKTGDVEKLVERMKEDGLFPDVVTFNARISALCSAGKVLEASRIFRDMQIDEALGLPRPNVITYN</sequence>
<dbReference type="AlphaFoldDB" id="A0A7J8T059"/>
<comment type="caution">
    <text evidence="4">The sequence shown here is derived from an EMBL/GenBank/DDBJ whole genome shotgun (WGS) entry which is preliminary data.</text>
</comment>
<evidence type="ECO:0000256" key="1">
    <source>
        <dbReference type="ARBA" id="ARBA00007626"/>
    </source>
</evidence>
<accession>A0A7J8T059</accession>
<evidence type="ECO:0000313" key="5">
    <source>
        <dbReference type="Proteomes" id="UP000593561"/>
    </source>
</evidence>
<gene>
    <name evidence="4" type="ORF">Godav_003134</name>
</gene>
<dbReference type="PROSITE" id="PS51375">
    <property type="entry name" value="PPR"/>
    <property type="match status" value="2"/>
</dbReference>
<dbReference type="Proteomes" id="UP000593561">
    <property type="component" value="Unassembled WGS sequence"/>
</dbReference>
<evidence type="ECO:0008006" key="6">
    <source>
        <dbReference type="Google" id="ProtNLM"/>
    </source>
</evidence>
<keyword evidence="2" id="KW-0677">Repeat</keyword>
<name>A0A7J8T059_GOSDV</name>
<proteinExistence type="inferred from homology"/>
<evidence type="ECO:0000256" key="2">
    <source>
        <dbReference type="ARBA" id="ARBA00022737"/>
    </source>
</evidence>
<feature type="non-terminal residue" evidence="4">
    <location>
        <position position="1"/>
    </location>
</feature>
<comment type="similarity">
    <text evidence="1">Belongs to the PPR family. P subfamily.</text>
</comment>
<protein>
    <recommendedName>
        <fullName evidence="6">Pentatricopeptide repeat-containing protein</fullName>
    </recommendedName>
</protein>
<feature type="repeat" description="PPR" evidence="3">
    <location>
        <begin position="101"/>
        <end position="135"/>
    </location>
</feature>
<organism evidence="4 5">
    <name type="scientific">Gossypium davidsonii</name>
    <name type="common">Davidson's cotton</name>
    <name type="synonym">Gossypium klotzschianum subsp. davidsonii</name>
    <dbReference type="NCBI Taxonomy" id="34287"/>
    <lineage>
        <taxon>Eukaryota</taxon>
        <taxon>Viridiplantae</taxon>
        <taxon>Streptophyta</taxon>
        <taxon>Embryophyta</taxon>
        <taxon>Tracheophyta</taxon>
        <taxon>Spermatophyta</taxon>
        <taxon>Magnoliopsida</taxon>
        <taxon>eudicotyledons</taxon>
        <taxon>Gunneridae</taxon>
        <taxon>Pentapetalae</taxon>
        <taxon>rosids</taxon>
        <taxon>malvids</taxon>
        <taxon>Malvales</taxon>
        <taxon>Malvaceae</taxon>
        <taxon>Malvoideae</taxon>
        <taxon>Gossypium</taxon>
    </lineage>
</organism>
<dbReference type="InterPro" id="IPR002885">
    <property type="entry name" value="PPR_rpt"/>
</dbReference>
<dbReference type="EMBL" id="JABFAC010000012">
    <property type="protein sequence ID" value="MBA0631106.1"/>
    <property type="molecule type" value="Genomic_DNA"/>
</dbReference>
<dbReference type="NCBIfam" id="TIGR00756">
    <property type="entry name" value="PPR"/>
    <property type="match status" value="2"/>
</dbReference>
<dbReference type="PANTHER" id="PTHR47932">
    <property type="entry name" value="ATPASE EXPRESSION PROTEIN 3"/>
    <property type="match status" value="1"/>
</dbReference>
<evidence type="ECO:0000313" key="4">
    <source>
        <dbReference type="EMBL" id="MBA0631106.1"/>
    </source>
</evidence>
<dbReference type="Pfam" id="PF01535">
    <property type="entry name" value="PPR"/>
    <property type="match status" value="1"/>
</dbReference>
<evidence type="ECO:0000256" key="3">
    <source>
        <dbReference type="PROSITE-ProRule" id="PRU00708"/>
    </source>
</evidence>
<keyword evidence="5" id="KW-1185">Reference proteome</keyword>
<dbReference type="Gene3D" id="1.25.40.10">
    <property type="entry name" value="Tetratricopeptide repeat domain"/>
    <property type="match status" value="1"/>
</dbReference>
<dbReference type="Pfam" id="PF13041">
    <property type="entry name" value="PPR_2"/>
    <property type="match status" value="1"/>
</dbReference>
<dbReference type="PANTHER" id="PTHR47932:SF63">
    <property type="entry name" value="OS08G0290000 PROTEIN"/>
    <property type="match status" value="1"/>
</dbReference>
<feature type="repeat" description="PPR" evidence="3">
    <location>
        <begin position="136"/>
        <end position="166"/>
    </location>
</feature>
<reference evidence="4 5" key="1">
    <citation type="journal article" date="2019" name="Genome Biol. Evol.">
        <title>Insights into the evolution of the New World diploid cottons (Gossypium, subgenus Houzingenia) based on genome sequencing.</title>
        <authorList>
            <person name="Grover C.E."/>
            <person name="Arick M.A. 2nd"/>
            <person name="Thrash A."/>
            <person name="Conover J.L."/>
            <person name="Sanders W.S."/>
            <person name="Peterson D.G."/>
            <person name="Frelichowski J.E."/>
            <person name="Scheffler J.A."/>
            <person name="Scheffler B.E."/>
            <person name="Wendel J.F."/>
        </authorList>
    </citation>
    <scope>NUCLEOTIDE SEQUENCE [LARGE SCALE GENOMIC DNA]</scope>
    <source>
        <strain evidence="4">27</strain>
        <tissue evidence="4">Leaf</tissue>
    </source>
</reference>